<gene>
    <name evidence="2" type="ORF">D9611_010232</name>
</gene>
<feature type="region of interest" description="Disordered" evidence="1">
    <location>
        <begin position="245"/>
        <end position="327"/>
    </location>
</feature>
<dbReference type="InterPro" id="IPR021109">
    <property type="entry name" value="Peptidase_aspartic_dom_sf"/>
</dbReference>
<dbReference type="Gene3D" id="2.40.70.10">
    <property type="entry name" value="Acid Proteases"/>
    <property type="match status" value="1"/>
</dbReference>
<feature type="compositionally biased region" description="Basic and acidic residues" evidence="1">
    <location>
        <begin position="309"/>
        <end position="327"/>
    </location>
</feature>
<reference evidence="2 3" key="1">
    <citation type="journal article" date="2020" name="ISME J.">
        <title>Uncovering the hidden diversity of litter-decomposition mechanisms in mushroom-forming fungi.</title>
        <authorList>
            <person name="Floudas D."/>
            <person name="Bentzer J."/>
            <person name="Ahren D."/>
            <person name="Johansson T."/>
            <person name="Persson P."/>
            <person name="Tunlid A."/>
        </authorList>
    </citation>
    <scope>NUCLEOTIDE SEQUENCE [LARGE SCALE GENOMIC DNA]</scope>
    <source>
        <strain evidence="2 3">CBS 175.51</strain>
    </source>
</reference>
<name>A0A8H5EVM6_9AGAR</name>
<feature type="region of interest" description="Disordered" evidence="1">
    <location>
        <begin position="1"/>
        <end position="100"/>
    </location>
</feature>
<dbReference type="Pfam" id="PF08284">
    <property type="entry name" value="RVP_2"/>
    <property type="match status" value="1"/>
</dbReference>
<accession>A0A8H5EVM6</accession>
<proteinExistence type="predicted"/>
<dbReference type="Proteomes" id="UP000541558">
    <property type="component" value="Unassembled WGS sequence"/>
</dbReference>
<dbReference type="InterPro" id="IPR032567">
    <property type="entry name" value="RTL1-rel"/>
</dbReference>
<dbReference type="SUPFAM" id="SSF50630">
    <property type="entry name" value="Acid proteases"/>
    <property type="match status" value="1"/>
</dbReference>
<feature type="compositionally biased region" description="Basic and acidic residues" evidence="1">
    <location>
        <begin position="272"/>
        <end position="289"/>
    </location>
</feature>
<feature type="compositionally biased region" description="Polar residues" evidence="1">
    <location>
        <begin position="1"/>
        <end position="36"/>
    </location>
</feature>
<dbReference type="EMBL" id="JAACJK010000223">
    <property type="protein sequence ID" value="KAF5313708.1"/>
    <property type="molecule type" value="Genomic_DNA"/>
</dbReference>
<dbReference type="CDD" id="cd00303">
    <property type="entry name" value="retropepsin_like"/>
    <property type="match status" value="1"/>
</dbReference>
<dbReference type="OrthoDB" id="3267566at2759"/>
<keyword evidence="3" id="KW-1185">Reference proteome</keyword>
<organism evidence="2 3">
    <name type="scientific">Ephemerocybe angulata</name>
    <dbReference type="NCBI Taxonomy" id="980116"/>
    <lineage>
        <taxon>Eukaryota</taxon>
        <taxon>Fungi</taxon>
        <taxon>Dikarya</taxon>
        <taxon>Basidiomycota</taxon>
        <taxon>Agaricomycotina</taxon>
        <taxon>Agaricomycetes</taxon>
        <taxon>Agaricomycetidae</taxon>
        <taxon>Agaricales</taxon>
        <taxon>Agaricineae</taxon>
        <taxon>Psathyrellaceae</taxon>
        <taxon>Ephemerocybe</taxon>
    </lineage>
</organism>
<dbReference type="AlphaFoldDB" id="A0A8H5EVM6"/>
<comment type="caution">
    <text evidence="2">The sequence shown here is derived from an EMBL/GenBank/DDBJ whole genome shotgun (WGS) entry which is preliminary data.</text>
</comment>
<sequence length="327" mass="36785">MPAQNRLNQPEPSQSLASSEEPMPSSQYEFEQSFTHGRTRSPSPPLLRADARIQPCTYTHYEEKKRWPSKPRANIAPRGSSPSLPAPKRPRTASNSSLSKSPSTLMINTCFRPWASTRDTISITALIDSGATNCYMDKEFVSLHKFPTRILADPLNIYNADGSENTSGCITSTCTMPVQIATHTENLCFYVTSLNHPVILGFAWLARHNPEINWRTRTIAFSRCPPVCYKNLAPPIIEPPNPFINLHLDHPRSPLEFEDGPNVEQSTSNEQRSNEGRSKPVGKRPREPEITSTSTTRKTRGTHPRRSVRQKERKTAEAGERRRGQGR</sequence>
<feature type="compositionally biased region" description="Basic residues" evidence="1">
    <location>
        <begin position="297"/>
        <end position="308"/>
    </location>
</feature>
<evidence type="ECO:0000313" key="3">
    <source>
        <dbReference type="Proteomes" id="UP000541558"/>
    </source>
</evidence>
<protein>
    <submittedName>
        <fullName evidence="2">Uncharacterized protein</fullName>
    </submittedName>
</protein>
<evidence type="ECO:0000256" key="1">
    <source>
        <dbReference type="SAM" id="MobiDB-lite"/>
    </source>
</evidence>
<evidence type="ECO:0000313" key="2">
    <source>
        <dbReference type="EMBL" id="KAF5313708.1"/>
    </source>
</evidence>
<dbReference type="PANTHER" id="PTHR15503:SF22">
    <property type="entry name" value="TRANSPOSON TY3-I GAG POLYPROTEIN"/>
    <property type="match status" value="1"/>
</dbReference>
<dbReference type="PANTHER" id="PTHR15503">
    <property type="entry name" value="LDOC1 RELATED"/>
    <property type="match status" value="1"/>
</dbReference>